<evidence type="ECO:0000256" key="1">
    <source>
        <dbReference type="ARBA" id="ARBA00022729"/>
    </source>
</evidence>
<feature type="domain" description="PpiC" evidence="4">
    <location>
        <begin position="303"/>
        <end position="411"/>
    </location>
</feature>
<evidence type="ECO:0000259" key="4">
    <source>
        <dbReference type="PROSITE" id="PS50198"/>
    </source>
</evidence>
<evidence type="ECO:0000313" key="6">
    <source>
        <dbReference type="Proteomes" id="UP000829476"/>
    </source>
</evidence>
<dbReference type="InterPro" id="IPR050280">
    <property type="entry name" value="OMP_Chaperone_SurA"/>
</dbReference>
<dbReference type="EC" id="5.2.1.8" evidence="5"/>
<keyword evidence="2 5" id="KW-0413">Isomerase</keyword>
<dbReference type="Proteomes" id="UP000829476">
    <property type="component" value="Chromosome"/>
</dbReference>
<dbReference type="Pfam" id="PF00639">
    <property type="entry name" value="Rotamase"/>
    <property type="match status" value="2"/>
</dbReference>
<dbReference type="SUPFAM" id="SSF109998">
    <property type="entry name" value="Triger factor/SurA peptide-binding domain-like"/>
    <property type="match status" value="1"/>
</dbReference>
<evidence type="ECO:0000313" key="5">
    <source>
        <dbReference type="EMBL" id="UNY97419.1"/>
    </source>
</evidence>
<dbReference type="SUPFAM" id="SSF54534">
    <property type="entry name" value="FKBP-like"/>
    <property type="match status" value="2"/>
</dbReference>
<dbReference type="Gene3D" id="1.10.4030.10">
    <property type="entry name" value="Porin chaperone SurA, peptide-binding domain"/>
    <property type="match status" value="1"/>
</dbReference>
<proteinExistence type="predicted"/>
<name>A0ABY3YIF7_9FLAO</name>
<dbReference type="EMBL" id="CP094326">
    <property type="protein sequence ID" value="UNY97419.1"/>
    <property type="molecule type" value="Genomic_DNA"/>
</dbReference>
<evidence type="ECO:0000256" key="3">
    <source>
        <dbReference type="SAM" id="SignalP"/>
    </source>
</evidence>
<evidence type="ECO:0000256" key="2">
    <source>
        <dbReference type="PROSITE-ProRule" id="PRU00278"/>
    </source>
</evidence>
<gene>
    <name evidence="5" type="ORF">MQE36_09965</name>
</gene>
<organism evidence="5 6">
    <name type="scientific">Zhouia spongiae</name>
    <dbReference type="NCBI Taxonomy" id="2202721"/>
    <lineage>
        <taxon>Bacteria</taxon>
        <taxon>Pseudomonadati</taxon>
        <taxon>Bacteroidota</taxon>
        <taxon>Flavobacteriia</taxon>
        <taxon>Flavobacteriales</taxon>
        <taxon>Flavobacteriaceae</taxon>
        <taxon>Zhouia</taxon>
    </lineage>
</organism>
<dbReference type="PROSITE" id="PS50198">
    <property type="entry name" value="PPIC_PPIASE_2"/>
    <property type="match status" value="2"/>
</dbReference>
<feature type="signal peptide" evidence="3">
    <location>
        <begin position="1"/>
        <end position="21"/>
    </location>
</feature>
<keyword evidence="6" id="KW-1185">Reference proteome</keyword>
<dbReference type="RefSeq" id="WP_242935832.1">
    <property type="nucleotide sequence ID" value="NZ_CP094326.1"/>
</dbReference>
<protein>
    <submittedName>
        <fullName evidence="5">Peptidylprolyl isomerase</fullName>
        <ecNumber evidence="5">5.2.1.8</ecNumber>
    </submittedName>
</protein>
<reference evidence="5 6" key="1">
    <citation type="journal article" date="2018" name="Int. J. Syst. Evol. Microbiol.">
        <title>Zhouia spongiae sp. nov., isolated from a marine sponge.</title>
        <authorList>
            <person name="Zhuang L."/>
            <person name="Lin B."/>
            <person name="Qin F."/>
            <person name="Luo L."/>
        </authorList>
    </citation>
    <scope>NUCLEOTIDE SEQUENCE [LARGE SCALE GENOMIC DNA]</scope>
    <source>
        <strain evidence="5 6">HN-Y44</strain>
    </source>
</reference>
<dbReference type="GO" id="GO:0003755">
    <property type="term" value="F:peptidyl-prolyl cis-trans isomerase activity"/>
    <property type="evidence" value="ECO:0007669"/>
    <property type="project" value="UniProtKB-EC"/>
</dbReference>
<dbReference type="InterPro" id="IPR046357">
    <property type="entry name" value="PPIase_dom_sf"/>
</dbReference>
<dbReference type="PANTHER" id="PTHR47637:SF1">
    <property type="entry name" value="CHAPERONE SURA"/>
    <property type="match status" value="1"/>
</dbReference>
<feature type="chain" id="PRO_5045896453" evidence="3">
    <location>
        <begin position="22"/>
        <end position="475"/>
    </location>
</feature>
<dbReference type="InterPro" id="IPR000297">
    <property type="entry name" value="PPIase_PpiC"/>
</dbReference>
<dbReference type="PANTHER" id="PTHR47637">
    <property type="entry name" value="CHAPERONE SURA"/>
    <property type="match status" value="1"/>
</dbReference>
<sequence>MSKIRIALLGVMMIVSQGLLAQEDSLQTENNAGTKISSDSVSVPTVKNKRIKIDGVASVVGDFVILESDIDKSFIDMETQGIPTDGITKCQVLGKLMEDKLYAHQAIQDSIVVSDAEISQEVQGKIDYLVNAIGSMDKLLNYYNMEDEQTFRDELTEITKMGMLSQRMRAKILEEMEITPEEVRIWFNSIPEDERPVFGDEVEVAQIVKKPKPTRESVQKAVNRLKEIKRDIEENGASMAIKATLYSDDPGKTENQGFYSFSKKDSFVKEFKDVAFSTPEGEISEPFESEFGWHILKVEKIRGQVVDARHILIRPEISDDAREEAKAELDSIRSKILDGEFTFQDAARNFSDEKETRFDGGVLRNPVDFSTRFELTKMDSRIYSQIVNLQGEEISQPLMEDTRSGIVYKLVKVINRYPSHTADFSQDYLKIQDLALKDKQLETIKKWMDEKIKDTYISVGSDFKGCDFTNNWLKK</sequence>
<dbReference type="InterPro" id="IPR027304">
    <property type="entry name" value="Trigger_fact/SurA_dom_sf"/>
</dbReference>
<keyword evidence="1 3" id="KW-0732">Signal</keyword>
<feature type="domain" description="PpiC" evidence="4">
    <location>
        <begin position="199"/>
        <end position="300"/>
    </location>
</feature>
<keyword evidence="2" id="KW-0697">Rotamase</keyword>
<dbReference type="Gene3D" id="3.10.50.40">
    <property type="match status" value="2"/>
</dbReference>
<accession>A0ABY3YIF7</accession>